<proteinExistence type="predicted"/>
<dbReference type="PANTHER" id="PTHR42718">
    <property type="entry name" value="MAJOR FACILITATOR SUPERFAMILY MULTIDRUG TRANSPORTER MFSC"/>
    <property type="match status" value="1"/>
</dbReference>
<dbReference type="InterPro" id="IPR011701">
    <property type="entry name" value="MFS"/>
</dbReference>
<feature type="transmembrane region" description="Helical" evidence="8">
    <location>
        <begin position="284"/>
        <end position="307"/>
    </location>
</feature>
<feature type="transmembrane region" description="Helical" evidence="8">
    <location>
        <begin position="381"/>
        <end position="403"/>
    </location>
</feature>
<name>A0A345NMC2_9MICO</name>
<keyword evidence="4 8" id="KW-0812">Transmembrane</keyword>
<dbReference type="RefSeq" id="WP_114927945.1">
    <property type="nucleotide sequence ID" value="NZ_CP031229.1"/>
</dbReference>
<evidence type="ECO:0000259" key="9">
    <source>
        <dbReference type="PROSITE" id="PS50850"/>
    </source>
</evidence>
<evidence type="ECO:0000256" key="1">
    <source>
        <dbReference type="ARBA" id="ARBA00004651"/>
    </source>
</evidence>
<dbReference type="InterPro" id="IPR005829">
    <property type="entry name" value="Sugar_transporter_CS"/>
</dbReference>
<organism evidence="10 11">
    <name type="scientific">Ornithinimicrobium avium</name>
    <dbReference type="NCBI Taxonomy" id="2283195"/>
    <lineage>
        <taxon>Bacteria</taxon>
        <taxon>Bacillati</taxon>
        <taxon>Actinomycetota</taxon>
        <taxon>Actinomycetes</taxon>
        <taxon>Micrococcales</taxon>
        <taxon>Ornithinimicrobiaceae</taxon>
        <taxon>Ornithinimicrobium</taxon>
    </lineage>
</organism>
<feature type="transmembrane region" description="Helical" evidence="8">
    <location>
        <begin position="180"/>
        <end position="202"/>
    </location>
</feature>
<reference evidence="10 11" key="1">
    <citation type="submission" date="2018-07" db="EMBL/GenBank/DDBJ databases">
        <title>Complete genome sequencing of Ornithinimicrobium sp. AMA3305.</title>
        <authorList>
            <person name="Bae J.-W."/>
        </authorList>
    </citation>
    <scope>NUCLEOTIDE SEQUENCE [LARGE SCALE GENOMIC DNA]</scope>
    <source>
        <strain evidence="10 11">AMA3305</strain>
    </source>
</reference>
<feature type="region of interest" description="Disordered" evidence="7">
    <location>
        <begin position="1"/>
        <end position="22"/>
    </location>
</feature>
<feature type="transmembrane region" description="Helical" evidence="8">
    <location>
        <begin position="319"/>
        <end position="341"/>
    </location>
</feature>
<evidence type="ECO:0000256" key="4">
    <source>
        <dbReference type="ARBA" id="ARBA00022692"/>
    </source>
</evidence>
<dbReference type="InterPro" id="IPR020846">
    <property type="entry name" value="MFS_dom"/>
</dbReference>
<evidence type="ECO:0000313" key="10">
    <source>
        <dbReference type="EMBL" id="AXH96180.1"/>
    </source>
</evidence>
<feature type="domain" description="Major facilitator superfamily (MFS) profile" evidence="9">
    <location>
        <begin position="28"/>
        <end position="479"/>
    </location>
</feature>
<dbReference type="OrthoDB" id="3218494at2"/>
<dbReference type="Gene3D" id="1.20.1720.10">
    <property type="entry name" value="Multidrug resistance protein D"/>
    <property type="match status" value="1"/>
</dbReference>
<evidence type="ECO:0000256" key="7">
    <source>
        <dbReference type="SAM" id="MobiDB-lite"/>
    </source>
</evidence>
<feature type="transmembrane region" description="Helical" evidence="8">
    <location>
        <begin position="62"/>
        <end position="82"/>
    </location>
</feature>
<dbReference type="CDD" id="cd17321">
    <property type="entry name" value="MFS_MMR_MDR_like"/>
    <property type="match status" value="1"/>
</dbReference>
<keyword evidence="2" id="KW-0813">Transport</keyword>
<evidence type="ECO:0000256" key="3">
    <source>
        <dbReference type="ARBA" id="ARBA00022475"/>
    </source>
</evidence>
<gene>
    <name evidence="10" type="ORF">DV701_08585</name>
</gene>
<evidence type="ECO:0000256" key="8">
    <source>
        <dbReference type="SAM" id="Phobius"/>
    </source>
</evidence>
<protein>
    <submittedName>
        <fullName evidence="10">MFS transporter</fullName>
    </submittedName>
</protein>
<feature type="transmembrane region" description="Helical" evidence="8">
    <location>
        <begin position="156"/>
        <end position="174"/>
    </location>
</feature>
<dbReference type="Gene3D" id="1.20.1250.20">
    <property type="entry name" value="MFS general substrate transporter like domains"/>
    <property type="match status" value="1"/>
</dbReference>
<keyword evidence="11" id="KW-1185">Reference proteome</keyword>
<dbReference type="Pfam" id="PF07690">
    <property type="entry name" value="MFS_1"/>
    <property type="match status" value="1"/>
</dbReference>
<feature type="transmembrane region" description="Helical" evidence="8">
    <location>
        <begin position="94"/>
        <end position="111"/>
    </location>
</feature>
<dbReference type="EMBL" id="CP031229">
    <property type="protein sequence ID" value="AXH96180.1"/>
    <property type="molecule type" value="Genomic_DNA"/>
</dbReference>
<dbReference type="InterPro" id="IPR036259">
    <property type="entry name" value="MFS_trans_sf"/>
</dbReference>
<dbReference type="PANTHER" id="PTHR42718:SF46">
    <property type="entry name" value="BLR6921 PROTEIN"/>
    <property type="match status" value="1"/>
</dbReference>
<dbReference type="GO" id="GO:0005886">
    <property type="term" value="C:plasma membrane"/>
    <property type="evidence" value="ECO:0007669"/>
    <property type="project" value="UniProtKB-SubCell"/>
</dbReference>
<accession>A0A345NMC2</accession>
<feature type="transmembrane region" description="Helical" evidence="8">
    <location>
        <begin position="353"/>
        <end position="375"/>
    </location>
</feature>
<dbReference type="PROSITE" id="PS00216">
    <property type="entry name" value="SUGAR_TRANSPORT_1"/>
    <property type="match status" value="1"/>
</dbReference>
<evidence type="ECO:0000256" key="2">
    <source>
        <dbReference type="ARBA" id="ARBA00022448"/>
    </source>
</evidence>
<sequence length="479" mass="47638">MSTASARVAVRRPQDVPEGTPRTRRRAALALLVSAQFVVMLDTSVVNVALPSVQRDLGLGPAGLAWVVNAYVLAFGGLLLLAGRAADVLGRRRMFVVGSAVFTVGSLLAGSSATEVGLVAGRIVQGVGAASLSTAAMSLLLVMFPGPARAGAMSAWGAASTLGGASGVVVGGVLTGTHGWPWAFFVTVPVTAFAGLLALRVLDPSPGAGAARRFDGLGAALVTGGVLALSHAALSLPQHGLTSPSVLAGTVLAVVLLVAFALVESIVPDPLVPLSVFRSRALTAGVLTAVLGGAARASTFVLVALYLQQVMHLAPQTAGLAMLPTSVTGFAASLVLLPRVLRALGPERTMTGGLVVLALGHLWLARTPAAALYLLDVLPGLLLVAVGVALSFTPTTMVVAAALPAARAGLTSGLASSSTQVGSCLGLATLTAVAIAAGGAPDPAPSSLTGEGFAAAFRAAAAVALTTGLLACTLPRPRR</sequence>
<feature type="transmembrane region" description="Helical" evidence="8">
    <location>
        <begin position="214"/>
        <end position="234"/>
    </location>
</feature>
<dbReference type="KEGG" id="orn:DV701_08585"/>
<evidence type="ECO:0000256" key="5">
    <source>
        <dbReference type="ARBA" id="ARBA00022989"/>
    </source>
</evidence>
<comment type="subcellular location">
    <subcellularLocation>
        <location evidence="1">Cell membrane</location>
        <topology evidence="1">Multi-pass membrane protein</topology>
    </subcellularLocation>
</comment>
<dbReference type="PROSITE" id="PS50850">
    <property type="entry name" value="MFS"/>
    <property type="match status" value="1"/>
</dbReference>
<dbReference type="SUPFAM" id="SSF103473">
    <property type="entry name" value="MFS general substrate transporter"/>
    <property type="match status" value="1"/>
</dbReference>
<dbReference type="Proteomes" id="UP000253790">
    <property type="component" value="Chromosome"/>
</dbReference>
<feature type="transmembrane region" description="Helical" evidence="8">
    <location>
        <begin position="424"/>
        <end position="441"/>
    </location>
</feature>
<feature type="transmembrane region" description="Helical" evidence="8">
    <location>
        <begin position="123"/>
        <end position="144"/>
    </location>
</feature>
<feature type="transmembrane region" description="Helical" evidence="8">
    <location>
        <begin position="27"/>
        <end position="50"/>
    </location>
</feature>
<feature type="transmembrane region" description="Helical" evidence="8">
    <location>
        <begin position="453"/>
        <end position="474"/>
    </location>
</feature>
<keyword evidence="3" id="KW-1003">Cell membrane</keyword>
<evidence type="ECO:0000313" key="11">
    <source>
        <dbReference type="Proteomes" id="UP000253790"/>
    </source>
</evidence>
<keyword evidence="6 8" id="KW-0472">Membrane</keyword>
<dbReference type="PRINTS" id="PR01036">
    <property type="entry name" value="TCRTETB"/>
</dbReference>
<dbReference type="GO" id="GO:0022857">
    <property type="term" value="F:transmembrane transporter activity"/>
    <property type="evidence" value="ECO:0007669"/>
    <property type="project" value="InterPro"/>
</dbReference>
<feature type="transmembrane region" description="Helical" evidence="8">
    <location>
        <begin position="246"/>
        <end position="263"/>
    </location>
</feature>
<keyword evidence="5 8" id="KW-1133">Transmembrane helix</keyword>
<evidence type="ECO:0000256" key="6">
    <source>
        <dbReference type="ARBA" id="ARBA00023136"/>
    </source>
</evidence>
<dbReference type="AlphaFoldDB" id="A0A345NMC2"/>